<dbReference type="STRING" id="745531.A0A0C3NIY2"/>
<comment type="similarity">
    <text evidence="2">Belongs to the short-chain dehydrogenases/reductases (SDR) family.</text>
</comment>
<dbReference type="SUPFAM" id="SSF51735">
    <property type="entry name" value="NAD(P)-binding Rossmann-fold domains"/>
    <property type="match status" value="1"/>
</dbReference>
<evidence type="ECO:0000256" key="3">
    <source>
        <dbReference type="ARBA" id="ARBA00022857"/>
    </source>
</evidence>
<dbReference type="OrthoDB" id="47007at2759"/>
<dbReference type="InterPro" id="IPR036291">
    <property type="entry name" value="NAD(P)-bd_dom_sf"/>
</dbReference>
<dbReference type="InterPro" id="IPR051019">
    <property type="entry name" value="VLCFA-Steroid_DH"/>
</dbReference>
<organism evidence="5 6">
    <name type="scientific">Phlebiopsis gigantea (strain 11061_1 CR5-6)</name>
    <name type="common">White-rot fungus</name>
    <name type="synonym">Peniophora gigantea</name>
    <dbReference type="NCBI Taxonomy" id="745531"/>
    <lineage>
        <taxon>Eukaryota</taxon>
        <taxon>Fungi</taxon>
        <taxon>Dikarya</taxon>
        <taxon>Basidiomycota</taxon>
        <taxon>Agaricomycotina</taxon>
        <taxon>Agaricomycetes</taxon>
        <taxon>Polyporales</taxon>
        <taxon>Phanerochaetaceae</taxon>
        <taxon>Phlebiopsis</taxon>
    </lineage>
</organism>
<accession>A0A0C3NIY2</accession>
<dbReference type="InterPro" id="IPR002347">
    <property type="entry name" value="SDR_fam"/>
</dbReference>
<evidence type="ECO:0000313" key="6">
    <source>
        <dbReference type="Proteomes" id="UP000053257"/>
    </source>
</evidence>
<dbReference type="Pfam" id="PF00106">
    <property type="entry name" value="adh_short"/>
    <property type="match status" value="1"/>
</dbReference>
<evidence type="ECO:0000256" key="2">
    <source>
        <dbReference type="ARBA" id="ARBA00006484"/>
    </source>
</evidence>
<dbReference type="InterPro" id="IPR020904">
    <property type="entry name" value="Sc_DH/Rdtase_CS"/>
</dbReference>
<keyword evidence="4" id="KW-0560">Oxidoreductase</keyword>
<gene>
    <name evidence="5" type="ORF">PHLGIDRAFT_179973</name>
</gene>
<dbReference type="HOGENOM" id="CLU_010194_38_2_1"/>
<dbReference type="GO" id="GO:0016491">
    <property type="term" value="F:oxidoreductase activity"/>
    <property type="evidence" value="ECO:0007669"/>
    <property type="project" value="UniProtKB-KW"/>
</dbReference>
<sequence length="308" mass="33250">MMSTTQLLTAVGALVVAQTTYSLLRVLAVYFGPSRVGRYLHGPHSYALITGATDGIGKGVAHELYKKGFNLILHGRNEEKLKKVVEELKASGSGRDIRTWIADANRADVDFAAAAAQWEGLEITLVIHNVGSAPVRESTIDGIAAGELLTDIQRNDLFPLLLTRAVLPQLRRAAGPTQLVFVGSLSSAFPIPRIVPYGATKAFLRQLSAALGSDEAFRARSTPNVTTLYMDVGSVASNAHKTDVSLMTPAAEAFAKHFVHCIGCGRASVIPYWPHALQTCTVGFLPDSLLQKELFKAMEAEMDLLKKH</sequence>
<dbReference type="PROSITE" id="PS00061">
    <property type="entry name" value="ADH_SHORT"/>
    <property type="match status" value="1"/>
</dbReference>
<dbReference type="Proteomes" id="UP000053257">
    <property type="component" value="Unassembled WGS sequence"/>
</dbReference>
<dbReference type="GO" id="GO:0005783">
    <property type="term" value="C:endoplasmic reticulum"/>
    <property type="evidence" value="ECO:0007669"/>
    <property type="project" value="UniProtKB-SubCell"/>
</dbReference>
<reference evidence="5 6" key="1">
    <citation type="journal article" date="2014" name="PLoS Genet.">
        <title>Analysis of the Phlebiopsis gigantea genome, transcriptome and secretome provides insight into its pioneer colonization strategies of wood.</title>
        <authorList>
            <person name="Hori C."/>
            <person name="Ishida T."/>
            <person name="Igarashi K."/>
            <person name="Samejima M."/>
            <person name="Suzuki H."/>
            <person name="Master E."/>
            <person name="Ferreira P."/>
            <person name="Ruiz-Duenas F.J."/>
            <person name="Held B."/>
            <person name="Canessa P."/>
            <person name="Larrondo L.F."/>
            <person name="Schmoll M."/>
            <person name="Druzhinina I.S."/>
            <person name="Kubicek C.P."/>
            <person name="Gaskell J.A."/>
            <person name="Kersten P."/>
            <person name="St John F."/>
            <person name="Glasner J."/>
            <person name="Sabat G."/>
            <person name="Splinter BonDurant S."/>
            <person name="Syed K."/>
            <person name="Yadav J."/>
            <person name="Mgbeahuruike A.C."/>
            <person name="Kovalchuk A."/>
            <person name="Asiegbu F.O."/>
            <person name="Lackner G."/>
            <person name="Hoffmeister D."/>
            <person name="Rencoret J."/>
            <person name="Gutierrez A."/>
            <person name="Sun H."/>
            <person name="Lindquist E."/>
            <person name="Barry K."/>
            <person name="Riley R."/>
            <person name="Grigoriev I.V."/>
            <person name="Henrissat B."/>
            <person name="Kues U."/>
            <person name="Berka R.M."/>
            <person name="Martinez A.T."/>
            <person name="Covert S.F."/>
            <person name="Blanchette R.A."/>
            <person name="Cullen D."/>
        </authorList>
    </citation>
    <scope>NUCLEOTIDE SEQUENCE [LARGE SCALE GENOMIC DNA]</scope>
    <source>
        <strain evidence="5 6">11061_1 CR5-6</strain>
    </source>
</reference>
<proteinExistence type="inferred from homology"/>
<name>A0A0C3NIY2_PHLG1</name>
<dbReference type="PANTHER" id="PTHR43899:SF13">
    <property type="entry name" value="RH59310P"/>
    <property type="match status" value="1"/>
</dbReference>
<dbReference type="Gene3D" id="3.40.50.720">
    <property type="entry name" value="NAD(P)-binding Rossmann-like Domain"/>
    <property type="match status" value="1"/>
</dbReference>
<evidence type="ECO:0000256" key="4">
    <source>
        <dbReference type="ARBA" id="ARBA00023002"/>
    </source>
</evidence>
<dbReference type="AlphaFoldDB" id="A0A0C3NIY2"/>
<dbReference type="PANTHER" id="PTHR43899">
    <property type="entry name" value="RH59310P"/>
    <property type="match status" value="1"/>
</dbReference>
<keyword evidence="6" id="KW-1185">Reference proteome</keyword>
<evidence type="ECO:0008006" key="7">
    <source>
        <dbReference type="Google" id="ProtNLM"/>
    </source>
</evidence>
<evidence type="ECO:0000313" key="5">
    <source>
        <dbReference type="EMBL" id="KIP04839.1"/>
    </source>
</evidence>
<dbReference type="PRINTS" id="PR00081">
    <property type="entry name" value="GDHRDH"/>
</dbReference>
<evidence type="ECO:0000256" key="1">
    <source>
        <dbReference type="ARBA" id="ARBA00004240"/>
    </source>
</evidence>
<protein>
    <recommendedName>
        <fullName evidence="7">NAD(P)-binding protein</fullName>
    </recommendedName>
</protein>
<comment type="subcellular location">
    <subcellularLocation>
        <location evidence="1">Endoplasmic reticulum</location>
    </subcellularLocation>
</comment>
<dbReference type="EMBL" id="KN840561">
    <property type="protein sequence ID" value="KIP04839.1"/>
    <property type="molecule type" value="Genomic_DNA"/>
</dbReference>
<keyword evidence="3" id="KW-0521">NADP</keyword>